<keyword evidence="5 6" id="KW-0472">Membrane</keyword>
<feature type="domain" description="Major facilitator superfamily (MFS) profile" evidence="7">
    <location>
        <begin position="40"/>
        <end position="475"/>
    </location>
</feature>
<evidence type="ECO:0000256" key="6">
    <source>
        <dbReference type="SAM" id="Phobius"/>
    </source>
</evidence>
<evidence type="ECO:0000256" key="1">
    <source>
        <dbReference type="ARBA" id="ARBA00004141"/>
    </source>
</evidence>
<dbReference type="PANTHER" id="PTHR43791">
    <property type="entry name" value="PERMEASE-RELATED"/>
    <property type="match status" value="1"/>
</dbReference>
<dbReference type="Gene3D" id="1.20.1250.20">
    <property type="entry name" value="MFS general substrate transporter like domains"/>
    <property type="match status" value="2"/>
</dbReference>
<proteinExistence type="predicted"/>
<keyword evidence="4 6" id="KW-1133">Transmembrane helix</keyword>
<accession>A0ABQ0CTQ3</accession>
<dbReference type="InterPro" id="IPR011701">
    <property type="entry name" value="MFS"/>
</dbReference>
<name>A0ABQ0CTQ3_9HYPO</name>
<evidence type="ECO:0000256" key="5">
    <source>
        <dbReference type="ARBA" id="ARBA00023136"/>
    </source>
</evidence>
<organism evidence="8 9">
    <name type="scientific">Epichloe bromicola</name>
    <dbReference type="NCBI Taxonomy" id="79588"/>
    <lineage>
        <taxon>Eukaryota</taxon>
        <taxon>Fungi</taxon>
        <taxon>Dikarya</taxon>
        <taxon>Ascomycota</taxon>
        <taxon>Pezizomycotina</taxon>
        <taxon>Sordariomycetes</taxon>
        <taxon>Hypocreomycetidae</taxon>
        <taxon>Hypocreales</taxon>
        <taxon>Clavicipitaceae</taxon>
        <taxon>Epichloe</taxon>
    </lineage>
</organism>
<feature type="transmembrane region" description="Helical" evidence="6">
    <location>
        <begin position="77"/>
        <end position="99"/>
    </location>
</feature>
<protein>
    <recommendedName>
        <fullName evidence="7">Major facilitator superfamily (MFS) profile domain-containing protein</fullName>
    </recommendedName>
</protein>
<evidence type="ECO:0000256" key="2">
    <source>
        <dbReference type="ARBA" id="ARBA00022448"/>
    </source>
</evidence>
<dbReference type="Pfam" id="PF07690">
    <property type="entry name" value="MFS_1"/>
    <property type="match status" value="1"/>
</dbReference>
<sequence length="508" mass="55610">MHEEKNSSGVSNNEQAEALRNYVPNSAEEKKLVRKIDMFLMPILWIMYILNYVDRTNIGNAKIAGMATELSLDDDRYAWVLSVFFFGYLVCEVPSNMILSRSKPSIFLPAIMLVWGALSALMSISKSYGALLAFRFVLGCVEAGFFPGVLYYLSCWYTKAELGKRFGIFYTAAVLSGAFGGILAGGITEHLRNAHGISGWRWLFIVEGTTTAGVAIVANFVLLDYPSTSARLTPEEQKLASIRIIADGIANGGGSGRRRFTHRQAFVAAVADPRTYMFLVLFMLDVGAGTDAFSFLSFLLFFAKPPAFSYFIPTITVMLGYTTVKAQYMTVPIYAVASVGLNILAWSSDRTQDRRWHITAALALGFLSSVVCAIVQAPVVRYVMLCFLATGIWSALPLILSWASNTISLPPEKRAIVLALVNAFGNFSSVYGSRIWPEEDNPAFHIGFGVTAGFLGAGMILAALIPVMCKAVKSEGTQAEKELWPAHVTRPMIDAACVSPFQNVLVKK</sequence>
<comment type="caution">
    <text evidence="8">The sequence shown here is derived from an EMBL/GenBank/DDBJ whole genome shotgun (WGS) entry which is preliminary data.</text>
</comment>
<dbReference type="SUPFAM" id="SSF103473">
    <property type="entry name" value="MFS general substrate transporter"/>
    <property type="match status" value="1"/>
</dbReference>
<feature type="transmembrane region" description="Helical" evidence="6">
    <location>
        <begin position="276"/>
        <end position="303"/>
    </location>
</feature>
<feature type="transmembrane region" description="Helical" evidence="6">
    <location>
        <begin position="199"/>
        <end position="222"/>
    </location>
</feature>
<feature type="transmembrane region" description="Helical" evidence="6">
    <location>
        <begin position="130"/>
        <end position="154"/>
    </location>
</feature>
<keyword evidence="3 6" id="KW-0812">Transmembrane</keyword>
<dbReference type="InterPro" id="IPR036259">
    <property type="entry name" value="MFS_trans_sf"/>
</dbReference>
<feature type="transmembrane region" description="Helical" evidence="6">
    <location>
        <begin position="326"/>
        <end position="346"/>
    </location>
</feature>
<keyword evidence="9" id="KW-1185">Reference proteome</keyword>
<feature type="transmembrane region" description="Helical" evidence="6">
    <location>
        <begin position="382"/>
        <end position="403"/>
    </location>
</feature>
<feature type="transmembrane region" description="Helical" evidence="6">
    <location>
        <begin position="415"/>
        <end position="436"/>
    </location>
</feature>
<keyword evidence="2" id="KW-0813">Transport</keyword>
<feature type="transmembrane region" description="Helical" evidence="6">
    <location>
        <begin position="166"/>
        <end position="187"/>
    </location>
</feature>
<gene>
    <name evidence="8" type="primary">g5117</name>
    <name evidence="8" type="ORF">EsDP_00005117</name>
</gene>
<dbReference type="PANTHER" id="PTHR43791:SF38">
    <property type="entry name" value="MAJOR FACILITATOR SUPERFAMILY (MFS) PROFILE DOMAIN-CONTAINING PROTEIN"/>
    <property type="match status" value="1"/>
</dbReference>
<reference evidence="9" key="1">
    <citation type="submission" date="2024-06" db="EMBL/GenBank/DDBJ databases">
        <title>Draft Genome Sequences of Epichloe bromicola Strains Isolated from Elymus ciliaris.</title>
        <authorList>
            <consortium name="Epichloe bromicola genome sequencing consortium"/>
            <person name="Miura A."/>
            <person name="Imano S."/>
            <person name="Ashida A."/>
            <person name="Sato I."/>
            <person name="Chiba S."/>
            <person name="Tanaka A."/>
            <person name="Camagna M."/>
            <person name="Takemoto D."/>
        </authorList>
    </citation>
    <scope>NUCLEOTIDE SEQUENCE [LARGE SCALE GENOMIC DNA]</scope>
    <source>
        <strain evidence="9">DP</strain>
    </source>
</reference>
<feature type="transmembrane region" description="Helical" evidence="6">
    <location>
        <begin position="358"/>
        <end position="376"/>
    </location>
</feature>
<dbReference type="Proteomes" id="UP001562357">
    <property type="component" value="Unassembled WGS sequence"/>
</dbReference>
<dbReference type="InterPro" id="IPR020846">
    <property type="entry name" value="MFS_dom"/>
</dbReference>
<feature type="transmembrane region" description="Helical" evidence="6">
    <location>
        <begin position="36"/>
        <end position="53"/>
    </location>
</feature>
<evidence type="ECO:0000313" key="8">
    <source>
        <dbReference type="EMBL" id="GAB0136829.1"/>
    </source>
</evidence>
<evidence type="ECO:0000259" key="7">
    <source>
        <dbReference type="PROSITE" id="PS50850"/>
    </source>
</evidence>
<evidence type="ECO:0000313" key="9">
    <source>
        <dbReference type="Proteomes" id="UP001562357"/>
    </source>
</evidence>
<evidence type="ECO:0000256" key="4">
    <source>
        <dbReference type="ARBA" id="ARBA00022989"/>
    </source>
</evidence>
<evidence type="ECO:0000256" key="3">
    <source>
        <dbReference type="ARBA" id="ARBA00022692"/>
    </source>
</evidence>
<feature type="transmembrane region" description="Helical" evidence="6">
    <location>
        <begin position="106"/>
        <end position="124"/>
    </location>
</feature>
<comment type="subcellular location">
    <subcellularLocation>
        <location evidence="1">Membrane</location>
        <topology evidence="1">Multi-pass membrane protein</topology>
    </subcellularLocation>
</comment>
<feature type="transmembrane region" description="Helical" evidence="6">
    <location>
        <begin position="442"/>
        <end position="465"/>
    </location>
</feature>
<dbReference type="PROSITE" id="PS50850">
    <property type="entry name" value="MFS"/>
    <property type="match status" value="1"/>
</dbReference>
<dbReference type="EMBL" id="BAAFGZ010000224">
    <property type="protein sequence ID" value="GAB0136829.1"/>
    <property type="molecule type" value="Genomic_DNA"/>
</dbReference>